<reference evidence="2" key="1">
    <citation type="submission" date="2020-12" db="EMBL/GenBank/DDBJ databases">
        <title>Sanguibacter suaedae sp. nov., isolated from Suaeda aralocaspica.</title>
        <authorList>
            <person name="Ma Q."/>
        </authorList>
    </citation>
    <scope>NUCLEOTIDE SEQUENCE</scope>
    <source>
        <strain evidence="2">YZGR15</strain>
    </source>
</reference>
<dbReference type="EMBL" id="JAEINH010000010">
    <property type="protein sequence ID" value="MBI9115752.1"/>
    <property type="molecule type" value="Genomic_DNA"/>
</dbReference>
<comment type="caution">
    <text evidence="2">The sequence shown here is derived from an EMBL/GenBank/DDBJ whole genome shotgun (WGS) entry which is preliminary data.</text>
</comment>
<dbReference type="InterPro" id="IPR050300">
    <property type="entry name" value="GDXG_lipolytic_enzyme"/>
</dbReference>
<dbReference type="RefSeq" id="WP_198734321.1">
    <property type="nucleotide sequence ID" value="NZ_JAEINH010000010.1"/>
</dbReference>
<organism evidence="2 3">
    <name type="scientific">Sanguibacter suaedae</name>
    <dbReference type="NCBI Taxonomy" id="2795737"/>
    <lineage>
        <taxon>Bacteria</taxon>
        <taxon>Bacillati</taxon>
        <taxon>Actinomycetota</taxon>
        <taxon>Actinomycetes</taxon>
        <taxon>Micrococcales</taxon>
        <taxon>Sanguibacteraceae</taxon>
        <taxon>Sanguibacter</taxon>
    </lineage>
</organism>
<dbReference type="InterPro" id="IPR029058">
    <property type="entry name" value="AB_hydrolase_fold"/>
</dbReference>
<protein>
    <submittedName>
        <fullName evidence="2">Alpha/beta hydrolase fold domain-containing protein</fullName>
    </submittedName>
</protein>
<gene>
    <name evidence="2" type="ORF">JAV76_12070</name>
</gene>
<dbReference type="AlphaFoldDB" id="A0A934M7S8"/>
<dbReference type="SUPFAM" id="SSF53474">
    <property type="entry name" value="alpha/beta-Hydrolases"/>
    <property type="match status" value="1"/>
</dbReference>
<dbReference type="PANTHER" id="PTHR48081:SF6">
    <property type="entry name" value="PEPTIDASE S9 PROLYL OLIGOPEPTIDASE CATALYTIC DOMAIN-CONTAINING PROTEIN"/>
    <property type="match status" value="1"/>
</dbReference>
<proteinExistence type="predicted"/>
<dbReference type="GO" id="GO:0016787">
    <property type="term" value="F:hydrolase activity"/>
    <property type="evidence" value="ECO:0007669"/>
    <property type="project" value="UniProtKB-KW"/>
</dbReference>
<dbReference type="Gene3D" id="3.40.50.1820">
    <property type="entry name" value="alpha/beta hydrolase"/>
    <property type="match status" value="1"/>
</dbReference>
<dbReference type="PANTHER" id="PTHR48081">
    <property type="entry name" value="AB HYDROLASE SUPERFAMILY PROTEIN C4A8.06C"/>
    <property type="match status" value="1"/>
</dbReference>
<evidence type="ECO:0000313" key="3">
    <source>
        <dbReference type="Proteomes" id="UP000602087"/>
    </source>
</evidence>
<evidence type="ECO:0000313" key="2">
    <source>
        <dbReference type="EMBL" id="MBI9115752.1"/>
    </source>
</evidence>
<evidence type="ECO:0000256" key="1">
    <source>
        <dbReference type="ARBA" id="ARBA00022801"/>
    </source>
</evidence>
<dbReference type="Proteomes" id="UP000602087">
    <property type="component" value="Unassembled WGS sequence"/>
</dbReference>
<accession>A0A934M7S8</accession>
<sequence>MTHPAPAPSPPVVLVPEGERAVDAAIEDRDEGDPSGRDRMLRNVTVPTLTPYLPEPSVRTGTGVVVVPGGALHFLAVDNEGTHVAERLAERGIAAFVLRYRLAPTPVDEAELEAAMRRTFAERSTLADISRERRAPALADGSAALRTVRERADGWGVDPERVGMLGFSAGAFVTLVTTLDGPAGERPSFVAPVYPAWWDDVTVPVPAPPMFLAWATDDGLGDVIIDPALRIYDAWRRAGAAVEAHAYSRGGHGFGSRAQGTTSDHWFDAFVRWTADTVGA</sequence>
<keyword evidence="3" id="KW-1185">Reference proteome</keyword>
<keyword evidence="1 2" id="KW-0378">Hydrolase</keyword>
<name>A0A934M7S8_9MICO</name>